<dbReference type="STRING" id="543877.AM2010_1419"/>
<gene>
    <name evidence="1" type="ORF">AM2010_1419</name>
</gene>
<sequence>MNSPNTIRQQDRPAEFPLKIQGGMLEALGINMYATIGKCLVEFVANAHDAEATRVDISIPFDAIEEARGKARETAKAQVEAGDRDPFTVLLTPLPEDLKITISDDGHGMSPEQIEERFLPVNRKRREDADGEETVLTSESGKRHVMGRKGLGKLAGFGAATKVVIETKREGQDFATVFTLDDAVIREAEDIGEVRIPAEYIEGRPIEQKGTTVTLYGLKSDAVRYAFETIAKQIRSAFFGIRADEMAIHINDTLIEQPDPDYVFVYPHGASEDDLADDEVQIGELATMPVRYMVGFRRQNLPTSQRGARIYCNKRLAAGPSLFGLPTGMHNFHSQSYMECIVQADELDRHGIDLINTNRSQLREDNEIVAALLEFVEERMRRALAAHAKWKEEVVDDEITKAPKARFAMQMTSTLEGPAKASARRLLRRLAIEHGADSREFEELAPLIVQTMNTGEVLIRLSHLETNVETIRQVALNLIELADIEKSDALKIYRGRRDAINALLALVRKGEHEFWKKKGIEKELHQLLKEEPWLIRPEFNRYLTSDERLTNVSTMLAEHLGVDTQAALDDPKRPDLVFLMSDTGQPHRIIVVELKSTSLPLKHEHLVQLKGYMAKIETYCRTELNRKVTVHGYLIGSMPDEKTVNDDERLLLHEIEKQGLNSEWSVMGTRSMLEYAQVANGHAIAAMEKDLADLDQDAESEADPENVAAIQQNDGAEAHDCRPVT</sequence>
<keyword evidence="2" id="KW-1185">Reference proteome</keyword>
<dbReference type="Gene3D" id="3.30.565.10">
    <property type="entry name" value="Histidine kinase-like ATPase, C-terminal domain"/>
    <property type="match status" value="1"/>
</dbReference>
<protein>
    <submittedName>
        <fullName evidence="1">Heat shock protein G-like protein</fullName>
    </submittedName>
</protein>
<dbReference type="AlphaFoldDB" id="A0A0G3XA26"/>
<name>A0A0G3XA26_9SPHN</name>
<accession>A0A0G3XA26</accession>
<dbReference type="EMBL" id="CP011805">
    <property type="protein sequence ID" value="AKM07491.1"/>
    <property type="molecule type" value="Genomic_DNA"/>
</dbReference>
<proteinExistence type="predicted"/>
<evidence type="ECO:0000313" key="2">
    <source>
        <dbReference type="Proteomes" id="UP000037643"/>
    </source>
</evidence>
<keyword evidence="1" id="KW-0346">Stress response</keyword>
<dbReference type="Pfam" id="PF13589">
    <property type="entry name" value="HATPase_c_3"/>
    <property type="match status" value="1"/>
</dbReference>
<dbReference type="Proteomes" id="UP000037643">
    <property type="component" value="Chromosome"/>
</dbReference>
<dbReference type="InterPro" id="IPR011856">
    <property type="entry name" value="tRNA_endonuc-like_dom_sf"/>
</dbReference>
<dbReference type="GO" id="GO:0003676">
    <property type="term" value="F:nucleic acid binding"/>
    <property type="evidence" value="ECO:0007669"/>
    <property type="project" value="InterPro"/>
</dbReference>
<dbReference type="SUPFAM" id="SSF55874">
    <property type="entry name" value="ATPase domain of HSP90 chaperone/DNA topoisomerase II/histidine kinase"/>
    <property type="match status" value="1"/>
</dbReference>
<reference evidence="1 2" key="1">
    <citation type="submission" date="2015-06" db="EMBL/GenBank/DDBJ databases">
        <authorList>
            <person name="Kim K.M."/>
        </authorList>
    </citation>
    <scope>NUCLEOTIDE SEQUENCE [LARGE SCALE GENOMIC DNA]</scope>
    <source>
        <strain evidence="1 2">KCTC 22370</strain>
    </source>
</reference>
<dbReference type="OrthoDB" id="9813438at2"/>
<organism evidence="1 2">
    <name type="scientific">Pelagerythrobacter marensis</name>
    <dbReference type="NCBI Taxonomy" id="543877"/>
    <lineage>
        <taxon>Bacteria</taxon>
        <taxon>Pseudomonadati</taxon>
        <taxon>Pseudomonadota</taxon>
        <taxon>Alphaproteobacteria</taxon>
        <taxon>Sphingomonadales</taxon>
        <taxon>Erythrobacteraceae</taxon>
        <taxon>Pelagerythrobacter</taxon>
    </lineage>
</organism>
<dbReference type="RefSeq" id="WP_082132825.1">
    <property type="nucleotide sequence ID" value="NZ_CP011805.1"/>
</dbReference>
<evidence type="ECO:0000313" key="1">
    <source>
        <dbReference type="EMBL" id="AKM07491.1"/>
    </source>
</evidence>
<dbReference type="PATRIC" id="fig|543877.4.peg.1442"/>
<dbReference type="InterPro" id="IPR036890">
    <property type="entry name" value="HATPase_C_sf"/>
</dbReference>
<dbReference type="KEGG" id="amx:AM2010_1419"/>
<dbReference type="Gene3D" id="3.40.1350.10">
    <property type="match status" value="1"/>
</dbReference>